<feature type="DNA-binding region" description="H-T-H motif" evidence="2">
    <location>
        <begin position="29"/>
        <end position="48"/>
    </location>
</feature>
<dbReference type="PROSITE" id="PS01081">
    <property type="entry name" value="HTH_TETR_1"/>
    <property type="match status" value="1"/>
</dbReference>
<reference evidence="4 5" key="1">
    <citation type="submission" date="2015-10" db="EMBL/GenBank/DDBJ databases">
        <title>A novel member of the family Ruminococcaceae isolated from human faeces.</title>
        <authorList>
            <person name="Shkoporov A.N."/>
            <person name="Chaplin A.V."/>
            <person name="Motuzova O.V."/>
            <person name="Kafarskaia L.I."/>
            <person name="Efimov B.A."/>
        </authorList>
    </citation>
    <scope>NUCLEOTIDE SEQUENCE [LARGE SCALE GENOMIC DNA]</scope>
    <source>
        <strain evidence="4 5">668</strain>
    </source>
</reference>
<dbReference type="InterPro" id="IPR009057">
    <property type="entry name" value="Homeodomain-like_sf"/>
</dbReference>
<dbReference type="GeneID" id="93300292"/>
<organism evidence="4 5">
    <name type="scientific">Ruthenibacterium lactatiformans</name>
    <dbReference type="NCBI Taxonomy" id="1550024"/>
    <lineage>
        <taxon>Bacteria</taxon>
        <taxon>Bacillati</taxon>
        <taxon>Bacillota</taxon>
        <taxon>Clostridia</taxon>
        <taxon>Eubacteriales</taxon>
        <taxon>Oscillospiraceae</taxon>
        <taxon>Ruthenibacterium</taxon>
    </lineage>
</organism>
<evidence type="ECO:0000259" key="3">
    <source>
        <dbReference type="PROSITE" id="PS50977"/>
    </source>
</evidence>
<evidence type="ECO:0000313" key="5">
    <source>
        <dbReference type="Proteomes" id="UP000053433"/>
    </source>
</evidence>
<proteinExistence type="predicted"/>
<protein>
    <submittedName>
        <fullName evidence="4">Transcriptional regulator</fullName>
    </submittedName>
</protein>
<dbReference type="Proteomes" id="UP000053433">
    <property type="component" value="Unassembled WGS sequence"/>
</dbReference>
<evidence type="ECO:0000313" key="4">
    <source>
        <dbReference type="EMBL" id="KUE77625.1"/>
    </source>
</evidence>
<name>A0A0W7TUV6_9FIRM</name>
<comment type="caution">
    <text evidence="4">The sequence shown here is derived from an EMBL/GenBank/DDBJ whole genome shotgun (WGS) entry which is preliminary data.</text>
</comment>
<dbReference type="GO" id="GO:0003677">
    <property type="term" value="F:DNA binding"/>
    <property type="evidence" value="ECO:0007669"/>
    <property type="project" value="UniProtKB-UniRule"/>
</dbReference>
<accession>A0A0W7TUV6</accession>
<dbReference type="PANTHER" id="PTHR43479:SF11">
    <property type="entry name" value="ACREF_ENVCD OPERON REPRESSOR-RELATED"/>
    <property type="match status" value="1"/>
</dbReference>
<dbReference type="PROSITE" id="PS50977">
    <property type="entry name" value="HTH_TETR_2"/>
    <property type="match status" value="1"/>
</dbReference>
<dbReference type="Pfam" id="PF00440">
    <property type="entry name" value="TetR_N"/>
    <property type="match status" value="1"/>
</dbReference>
<keyword evidence="1 2" id="KW-0238">DNA-binding</keyword>
<evidence type="ECO:0000256" key="2">
    <source>
        <dbReference type="PROSITE-ProRule" id="PRU00335"/>
    </source>
</evidence>
<dbReference type="PRINTS" id="PR00455">
    <property type="entry name" value="HTHTETR"/>
</dbReference>
<sequence>MSRDFQQTHENLLLCAQKHFLEYGFERASIREICKDAHVTNGAFYNHFDDKEALFGALVEPVVQEVKAIYEASVNEHMELAKTDDLKSLWKLSEETLSVIIEYIYEHFDVFRLLLMRAEGTRYSSFLDDVVCLETRVTLKFFAELKSRGIQVRELAEEEWHILLHAYFASLAEVVMHNFPKEAALKYVHTLVSFFNSGWQTVLGI</sequence>
<dbReference type="InterPro" id="IPR023772">
    <property type="entry name" value="DNA-bd_HTH_TetR-type_CS"/>
</dbReference>
<feature type="domain" description="HTH tetR-type" evidence="3">
    <location>
        <begin position="6"/>
        <end position="66"/>
    </location>
</feature>
<dbReference type="SUPFAM" id="SSF46689">
    <property type="entry name" value="Homeodomain-like"/>
    <property type="match status" value="1"/>
</dbReference>
<dbReference type="Gene3D" id="1.10.357.10">
    <property type="entry name" value="Tetracycline Repressor, domain 2"/>
    <property type="match status" value="1"/>
</dbReference>
<dbReference type="InterPro" id="IPR001647">
    <property type="entry name" value="HTH_TetR"/>
</dbReference>
<dbReference type="AlphaFoldDB" id="A0A0W7TUV6"/>
<dbReference type="InterPro" id="IPR050624">
    <property type="entry name" value="HTH-type_Tx_Regulator"/>
</dbReference>
<dbReference type="PANTHER" id="PTHR43479">
    <property type="entry name" value="ACREF/ENVCD OPERON REPRESSOR-RELATED"/>
    <property type="match status" value="1"/>
</dbReference>
<evidence type="ECO:0000256" key="1">
    <source>
        <dbReference type="ARBA" id="ARBA00023125"/>
    </source>
</evidence>
<dbReference type="EMBL" id="LMUA01000002">
    <property type="protein sequence ID" value="KUE77625.1"/>
    <property type="molecule type" value="Genomic_DNA"/>
</dbReference>
<dbReference type="RefSeq" id="WP_058722722.1">
    <property type="nucleotide sequence ID" value="NZ_JANGBT010000001.1"/>
</dbReference>
<gene>
    <name evidence="4" type="ORF">ASJ35_02605</name>
</gene>